<dbReference type="KEGG" id="mpa:MAP_3776c"/>
<dbReference type="Gene3D" id="3.40.50.1980">
    <property type="entry name" value="Nitrogenase molybdenum iron protein domain"/>
    <property type="match status" value="1"/>
</dbReference>
<organism evidence="6 7">
    <name type="scientific">Mycolicibacterium paratuberculosis (strain ATCC BAA-968 / K-10)</name>
    <name type="common">Mycobacterium paratuberculosis</name>
    <dbReference type="NCBI Taxonomy" id="262316"/>
    <lineage>
        <taxon>Bacteria</taxon>
        <taxon>Bacillati</taxon>
        <taxon>Actinomycetota</taxon>
        <taxon>Actinomycetes</taxon>
        <taxon>Mycobacteriales</taxon>
        <taxon>Mycobacteriaceae</taxon>
        <taxon>Mycobacterium</taxon>
        <taxon>Mycobacterium avium complex (MAC)</taxon>
    </lineage>
</organism>
<accession>Q73TE2</accession>
<evidence type="ECO:0000256" key="2">
    <source>
        <dbReference type="ARBA" id="ARBA00022448"/>
    </source>
</evidence>
<dbReference type="HOGENOM" id="CLU_016838_0_0_11"/>
<dbReference type="GO" id="GO:0030313">
    <property type="term" value="C:cell envelope"/>
    <property type="evidence" value="ECO:0007669"/>
    <property type="project" value="UniProtKB-SubCell"/>
</dbReference>
<feature type="compositionally biased region" description="Polar residues" evidence="5">
    <location>
        <begin position="77"/>
        <end position="87"/>
    </location>
</feature>
<dbReference type="InterPro" id="IPR050492">
    <property type="entry name" value="Bact_metal-bind_prot9"/>
</dbReference>
<keyword evidence="7" id="KW-1185">Reference proteome</keyword>
<dbReference type="SUPFAM" id="SSF53807">
    <property type="entry name" value="Helical backbone' metal receptor"/>
    <property type="match status" value="1"/>
</dbReference>
<evidence type="ECO:0000256" key="1">
    <source>
        <dbReference type="ARBA" id="ARBA00004196"/>
    </source>
</evidence>
<dbReference type="Proteomes" id="UP000000580">
    <property type="component" value="Chromosome"/>
</dbReference>
<evidence type="ECO:0000256" key="5">
    <source>
        <dbReference type="SAM" id="MobiDB-lite"/>
    </source>
</evidence>
<dbReference type="PANTHER" id="PTHR42953:SF1">
    <property type="entry name" value="METAL-BINDING PROTEIN HI_0362-RELATED"/>
    <property type="match status" value="1"/>
</dbReference>
<feature type="region of interest" description="Disordered" evidence="5">
    <location>
        <begin position="73"/>
        <end position="93"/>
    </location>
</feature>
<evidence type="ECO:0000313" key="6">
    <source>
        <dbReference type="EMBL" id="AAS06326.1"/>
    </source>
</evidence>
<reference evidence="6 7" key="1">
    <citation type="journal article" date="2005" name="Proc. Natl. Acad. Sci. U.S.A.">
        <title>The complete genome sequence of Mycobacterium avium subspecies paratuberculosis.</title>
        <authorList>
            <person name="Li L."/>
            <person name="Bannantine J.P."/>
            <person name="Zhang Q."/>
            <person name="Amonsin A."/>
            <person name="May B.J."/>
            <person name="Alt D."/>
            <person name="Banerji N."/>
            <person name="Kanjilal S."/>
            <person name="Kapur V."/>
        </authorList>
    </citation>
    <scope>NUCLEOTIDE SEQUENCE [LARGE SCALE GENOMIC DNA]</scope>
    <source>
        <strain evidence="7">ATCC BAA-968 / K-10</strain>
    </source>
</reference>
<dbReference type="PANTHER" id="PTHR42953">
    <property type="entry name" value="HIGH-AFFINITY ZINC UPTAKE SYSTEM PROTEIN ZNUA-RELATED"/>
    <property type="match status" value="1"/>
</dbReference>
<evidence type="ECO:0000256" key="4">
    <source>
        <dbReference type="ARBA" id="ARBA00022729"/>
    </source>
</evidence>
<evidence type="ECO:0008006" key="8">
    <source>
        <dbReference type="Google" id="ProtNLM"/>
    </source>
</evidence>
<protein>
    <recommendedName>
        <fullName evidence="8">ABC transporter substrate-binding protein</fullName>
    </recommendedName>
</protein>
<keyword evidence="4" id="KW-0732">Signal</keyword>
<dbReference type="EMBL" id="AE016958">
    <property type="protein sequence ID" value="AAS06326.1"/>
    <property type="molecule type" value="Genomic_DNA"/>
</dbReference>
<dbReference type="STRING" id="262316.MAP_3776c"/>
<proteinExistence type="predicted"/>
<sequence length="369" mass="38007">MATVGACCRSGGPAGVPRNRAGAHRDADRVSGKSRALDMKTVIVCGVGGLLSRWHGAPIATVLVLTVVTSCSSSPTQTAEGSRNAASPSAIGRTAAPPCPTAPLAVVVSVDQWGDIVSELGGACANVKTVLASSSVDPHDYEPSPADAADFMNAKLIVVNGAGYDSWASKLAGSSASGAPLVSAAAVTTTPDGANPHLWYLPSAVTAVADAVTQELSRMEPPAAGYFSQRRAQFTSATRLYVNLIAKIKAEAAGKSYGATETVFDYQAQAAGLVNKTPAGYRRASANESEPSPGDVDAFLTALAGRHIDLLIYNTQTEGSIPEEIRSAAEQSSVPVVKITETVPPGETSFEDWQYGQLVQLAKALHVAV</sequence>
<dbReference type="AlphaFoldDB" id="Q73TE2"/>
<dbReference type="GO" id="GO:0046872">
    <property type="term" value="F:metal ion binding"/>
    <property type="evidence" value="ECO:0007669"/>
    <property type="project" value="UniProtKB-KW"/>
</dbReference>
<evidence type="ECO:0000313" key="7">
    <source>
        <dbReference type="Proteomes" id="UP000000580"/>
    </source>
</evidence>
<dbReference type="Pfam" id="PF01297">
    <property type="entry name" value="ZnuA"/>
    <property type="match status" value="1"/>
</dbReference>
<gene>
    <name evidence="6" type="ordered locus">MAP_3776c</name>
</gene>
<name>Q73TE2_MYCPA</name>
<dbReference type="GO" id="GO:0030001">
    <property type="term" value="P:metal ion transport"/>
    <property type="evidence" value="ECO:0007669"/>
    <property type="project" value="InterPro"/>
</dbReference>
<dbReference type="eggNOG" id="COG0803">
    <property type="taxonomic scope" value="Bacteria"/>
</dbReference>
<dbReference type="InterPro" id="IPR006127">
    <property type="entry name" value="ZnuA-like"/>
</dbReference>
<comment type="subcellular location">
    <subcellularLocation>
        <location evidence="1">Cell envelope</location>
    </subcellularLocation>
</comment>
<keyword evidence="3" id="KW-0479">Metal-binding</keyword>
<evidence type="ECO:0000256" key="3">
    <source>
        <dbReference type="ARBA" id="ARBA00022723"/>
    </source>
</evidence>
<keyword evidence="2" id="KW-0813">Transport</keyword>